<dbReference type="InterPro" id="IPR029154">
    <property type="entry name" value="HIBADH-like_NADP-bd"/>
</dbReference>
<evidence type="ECO:0000313" key="2">
    <source>
        <dbReference type="EMBL" id="GAG53342.1"/>
    </source>
</evidence>
<dbReference type="InterPro" id="IPR013328">
    <property type="entry name" value="6PGD_dom2"/>
</dbReference>
<dbReference type="InterPro" id="IPR008927">
    <property type="entry name" value="6-PGluconate_DH-like_C_sf"/>
</dbReference>
<comment type="caution">
    <text evidence="2">The sequence shown here is derived from an EMBL/GenBank/DDBJ whole genome shotgun (WGS) entry which is preliminary data.</text>
</comment>
<feature type="non-terminal residue" evidence="2">
    <location>
        <position position="1"/>
    </location>
</feature>
<accession>X0Z4J6</accession>
<dbReference type="AlphaFoldDB" id="X0Z4J6"/>
<feature type="domain" description="3-hydroxyisobutyrate dehydrogenase-like NAD-binding" evidence="1">
    <location>
        <begin position="6"/>
        <end position="126"/>
    </location>
</feature>
<name>X0Z4J6_9ZZZZ</name>
<dbReference type="PANTHER" id="PTHR43060">
    <property type="entry name" value="3-HYDROXYISOBUTYRATE DEHYDROGENASE-LIKE 1, MITOCHONDRIAL-RELATED"/>
    <property type="match status" value="1"/>
</dbReference>
<dbReference type="Pfam" id="PF14833">
    <property type="entry name" value="NAD_binding_11"/>
    <property type="match status" value="1"/>
</dbReference>
<gene>
    <name evidence="2" type="ORF">S01H1_76220</name>
</gene>
<dbReference type="GO" id="GO:0051287">
    <property type="term" value="F:NAD binding"/>
    <property type="evidence" value="ECO:0007669"/>
    <property type="project" value="InterPro"/>
</dbReference>
<proteinExistence type="predicted"/>
<evidence type="ECO:0000259" key="1">
    <source>
        <dbReference type="Pfam" id="PF14833"/>
    </source>
</evidence>
<sequence>YCGPSGAGQTVKLCNQIVGGLNNLAMCEALVFAVRAGVNPRTMIEAVSGGACTSWAIQNLAPKIVERDFEPGFKVAHQQKDLRLALEEADKRSLPLPGTSLVHQLFAAVEADDLGDEGIQSLVKALEKLAGVRVE</sequence>
<protein>
    <recommendedName>
        <fullName evidence="1">3-hydroxyisobutyrate dehydrogenase-like NAD-binding domain-containing protein</fullName>
    </recommendedName>
</protein>
<dbReference type="SUPFAM" id="SSF48179">
    <property type="entry name" value="6-phosphogluconate dehydrogenase C-terminal domain-like"/>
    <property type="match status" value="1"/>
</dbReference>
<organism evidence="2">
    <name type="scientific">marine sediment metagenome</name>
    <dbReference type="NCBI Taxonomy" id="412755"/>
    <lineage>
        <taxon>unclassified sequences</taxon>
        <taxon>metagenomes</taxon>
        <taxon>ecological metagenomes</taxon>
    </lineage>
</organism>
<dbReference type="PANTHER" id="PTHR43060:SF15">
    <property type="entry name" value="3-HYDROXYISOBUTYRATE DEHYDROGENASE-LIKE 1, MITOCHONDRIAL-RELATED"/>
    <property type="match status" value="1"/>
</dbReference>
<dbReference type="EMBL" id="BARS01051137">
    <property type="protein sequence ID" value="GAG53342.1"/>
    <property type="molecule type" value="Genomic_DNA"/>
</dbReference>
<reference evidence="2" key="1">
    <citation type="journal article" date="2014" name="Front. Microbiol.">
        <title>High frequency of phylogenetically diverse reductive dehalogenase-homologous genes in deep subseafloor sedimentary metagenomes.</title>
        <authorList>
            <person name="Kawai M."/>
            <person name="Futagami T."/>
            <person name="Toyoda A."/>
            <person name="Takaki Y."/>
            <person name="Nishi S."/>
            <person name="Hori S."/>
            <person name="Arai W."/>
            <person name="Tsubouchi T."/>
            <person name="Morono Y."/>
            <person name="Uchiyama I."/>
            <person name="Ito T."/>
            <person name="Fujiyama A."/>
            <person name="Inagaki F."/>
            <person name="Takami H."/>
        </authorList>
    </citation>
    <scope>NUCLEOTIDE SEQUENCE</scope>
    <source>
        <strain evidence="2">Expedition CK06-06</strain>
    </source>
</reference>
<dbReference type="Gene3D" id="1.10.1040.10">
    <property type="entry name" value="N-(1-d-carboxylethyl)-l-norvaline Dehydrogenase, domain 2"/>
    <property type="match status" value="1"/>
</dbReference>